<dbReference type="PATRIC" id="fig|1401328.3.peg.102"/>
<dbReference type="HOGENOM" id="CLU_123337_0_0_5"/>
<keyword evidence="4 9" id="KW-0028">Amino-acid biosynthesis</keyword>
<evidence type="ECO:0000256" key="3">
    <source>
        <dbReference type="ARBA" id="ARBA00009392"/>
    </source>
</evidence>
<dbReference type="InterPro" id="IPR008179">
    <property type="entry name" value="HisE"/>
</dbReference>
<comment type="pathway">
    <text evidence="2 9">Amino-acid biosynthesis; L-histidine biosynthesis; L-histidine from 5-phospho-alpha-D-ribose 1-diphosphate: step 2/9.</text>
</comment>
<evidence type="ECO:0000256" key="1">
    <source>
        <dbReference type="ARBA" id="ARBA00001460"/>
    </source>
</evidence>
<keyword evidence="7 9" id="KW-0067">ATP-binding</keyword>
<evidence type="ECO:0000256" key="9">
    <source>
        <dbReference type="HAMAP-Rule" id="MF_01020"/>
    </source>
</evidence>
<dbReference type="EC" id="3.6.1.31" evidence="9"/>
<protein>
    <recommendedName>
        <fullName evidence="9">Phosphoribosyl-ATP pyrophosphatase</fullName>
        <shortName evidence="9">PRA-PH</shortName>
        <ecNumber evidence="9">3.6.1.31</ecNumber>
    </recommendedName>
</protein>
<dbReference type="HAMAP" id="MF_01020">
    <property type="entry name" value="HisE"/>
    <property type="match status" value="1"/>
</dbReference>
<keyword evidence="5 9" id="KW-0547">Nucleotide-binding</keyword>
<dbReference type="CDD" id="cd11534">
    <property type="entry name" value="NTP-PPase_HisIE_like"/>
    <property type="match status" value="1"/>
</dbReference>
<proteinExistence type="inferred from homology"/>
<gene>
    <name evidence="9" type="primary">hisE</name>
    <name evidence="10" type="ORF">P856_110</name>
</gene>
<keyword evidence="9" id="KW-0963">Cytoplasm</keyword>
<evidence type="ECO:0000313" key="10">
    <source>
        <dbReference type="EMBL" id="AHC73348.1"/>
    </source>
</evidence>
<dbReference type="Proteomes" id="UP000018700">
    <property type="component" value="Chromosome"/>
</dbReference>
<comment type="subcellular location">
    <subcellularLocation>
        <location evidence="9">Cytoplasm</location>
    </subcellularLocation>
</comment>
<keyword evidence="11" id="KW-1185">Reference proteome</keyword>
<comment type="catalytic activity">
    <reaction evidence="1 9">
        <text>1-(5-phospho-beta-D-ribosyl)-ATP + H2O = 1-(5-phospho-beta-D-ribosyl)-5'-AMP + diphosphate + H(+)</text>
        <dbReference type="Rhea" id="RHEA:22828"/>
        <dbReference type="ChEBI" id="CHEBI:15377"/>
        <dbReference type="ChEBI" id="CHEBI:15378"/>
        <dbReference type="ChEBI" id="CHEBI:33019"/>
        <dbReference type="ChEBI" id="CHEBI:59457"/>
        <dbReference type="ChEBI" id="CHEBI:73183"/>
        <dbReference type="EC" id="3.6.1.31"/>
    </reaction>
</comment>
<name>V9TUI4_9PROT</name>
<dbReference type="GO" id="GO:0005737">
    <property type="term" value="C:cytoplasm"/>
    <property type="evidence" value="ECO:0007669"/>
    <property type="project" value="UniProtKB-SubCell"/>
</dbReference>
<evidence type="ECO:0000256" key="2">
    <source>
        <dbReference type="ARBA" id="ARBA00005204"/>
    </source>
</evidence>
<dbReference type="InterPro" id="IPR021130">
    <property type="entry name" value="PRib-ATP_PPHydrolase-like"/>
</dbReference>
<dbReference type="PANTHER" id="PTHR42945:SF1">
    <property type="entry name" value="HISTIDINE BIOSYNTHESIS BIFUNCTIONAL PROTEIN HIS7"/>
    <property type="match status" value="1"/>
</dbReference>
<reference evidence="10 11" key="1">
    <citation type="journal article" date="2013" name="PLoS ONE">
        <title>Bacterial endosymbiosis in a chordate host: long-term co-evolution and conservation of secondary metabolism.</title>
        <authorList>
            <person name="Kwan J.C."/>
            <person name="Schmidt E.W."/>
        </authorList>
    </citation>
    <scope>NUCLEOTIDE SEQUENCE [LARGE SCALE GENOMIC DNA]</scope>
    <source>
        <strain evidence="11">faulkneri L5</strain>
    </source>
</reference>
<dbReference type="GO" id="GO:0000105">
    <property type="term" value="P:L-histidine biosynthetic process"/>
    <property type="evidence" value="ECO:0007669"/>
    <property type="project" value="UniProtKB-UniRule"/>
</dbReference>
<evidence type="ECO:0000256" key="7">
    <source>
        <dbReference type="ARBA" id="ARBA00022840"/>
    </source>
</evidence>
<dbReference type="GO" id="GO:0005524">
    <property type="term" value="F:ATP binding"/>
    <property type="evidence" value="ECO:0007669"/>
    <property type="project" value="UniProtKB-KW"/>
</dbReference>
<keyword evidence="8 9" id="KW-0368">Histidine biosynthesis</keyword>
<dbReference type="PANTHER" id="PTHR42945">
    <property type="entry name" value="HISTIDINE BIOSYNTHESIS BIFUNCTIONAL PROTEIN"/>
    <property type="match status" value="1"/>
</dbReference>
<evidence type="ECO:0000256" key="8">
    <source>
        <dbReference type="ARBA" id="ARBA00023102"/>
    </source>
</evidence>
<dbReference type="UniPathway" id="UPA00031">
    <property type="reaction ID" value="UER00007"/>
</dbReference>
<evidence type="ECO:0000256" key="6">
    <source>
        <dbReference type="ARBA" id="ARBA00022801"/>
    </source>
</evidence>
<sequence length="110" mass="12205">MLLVLLLDRAIEYSMSSSHVLDRLVSTIASRRNDNLETSYTARLLSSGPLRSAQKVGEEAVEVAIEATLGNNDTLISESADLLYHLLVLWVSMGVSSDEVWAKLEEREKI</sequence>
<dbReference type="Gene3D" id="1.10.287.1080">
    <property type="entry name" value="MazG-like"/>
    <property type="match status" value="1"/>
</dbReference>
<dbReference type="EMBL" id="CP006745">
    <property type="protein sequence ID" value="AHC73348.1"/>
    <property type="molecule type" value="Genomic_DNA"/>
</dbReference>
<dbReference type="GO" id="GO:0004636">
    <property type="term" value="F:phosphoribosyl-ATP diphosphatase activity"/>
    <property type="evidence" value="ECO:0007669"/>
    <property type="project" value="UniProtKB-UniRule"/>
</dbReference>
<comment type="similarity">
    <text evidence="3 9">Belongs to the PRA-PH family.</text>
</comment>
<evidence type="ECO:0000256" key="4">
    <source>
        <dbReference type="ARBA" id="ARBA00022605"/>
    </source>
</evidence>
<dbReference type="NCBIfam" id="TIGR03188">
    <property type="entry name" value="histidine_hisI"/>
    <property type="match status" value="1"/>
</dbReference>
<evidence type="ECO:0000313" key="11">
    <source>
        <dbReference type="Proteomes" id="UP000018700"/>
    </source>
</evidence>
<evidence type="ECO:0000256" key="5">
    <source>
        <dbReference type="ARBA" id="ARBA00022741"/>
    </source>
</evidence>
<keyword evidence="6 9" id="KW-0378">Hydrolase</keyword>
<dbReference type="SUPFAM" id="SSF101386">
    <property type="entry name" value="all-alpha NTP pyrophosphatases"/>
    <property type="match status" value="1"/>
</dbReference>
<dbReference type="KEGG" id="efk:P856_110"/>
<dbReference type="Pfam" id="PF01503">
    <property type="entry name" value="PRA-PH"/>
    <property type="match status" value="1"/>
</dbReference>
<accession>V9TUI4</accession>
<dbReference type="STRING" id="1401328.P856_110"/>
<organism evidence="10 11">
    <name type="scientific">Candidatus Endolissoclinum faulkneri L5</name>
    <dbReference type="NCBI Taxonomy" id="1401328"/>
    <lineage>
        <taxon>Bacteria</taxon>
        <taxon>Pseudomonadati</taxon>
        <taxon>Pseudomonadota</taxon>
        <taxon>Alphaproteobacteria</taxon>
        <taxon>Rhodospirillales</taxon>
        <taxon>Rhodospirillaceae</taxon>
        <taxon>Candidatus Endolissoclinum</taxon>
    </lineage>
</organism>
<dbReference type="AlphaFoldDB" id="V9TUI4"/>
<dbReference type="eggNOG" id="COG0140">
    <property type="taxonomic scope" value="Bacteria"/>
</dbReference>